<gene>
    <name evidence="1" type="ORF">HMPREF9442_02094</name>
</gene>
<sequence length="254" mass="29392">MIMEIREKMLWQIANTVMVNHQFIDTPEFCAEQAEASLLLFKVSQRLDIDIYRDFALRCFERCVSQLPKISQKVTAAGWAICRILNEGWAFGDMDAILHDVDKRIVPVLNRNFDFGDETKGNFILPHFYLLERHKKDKNYWTTQSDMIQNLKASINRHTEKGGVFSILCQESIDRFLLHAGVKTVFADSYPDTLYALSPEELTAQAWRSLLYGQRIAWTFSEKELADYIDRRIADFDATEDLNLQGILSIGLII</sequence>
<comment type="caution">
    <text evidence="1">The sequence shown here is derived from an EMBL/GenBank/DDBJ whole genome shotgun (WGS) entry which is preliminary data.</text>
</comment>
<reference evidence="1 2" key="1">
    <citation type="submission" date="2011-02" db="EMBL/GenBank/DDBJ databases">
        <authorList>
            <person name="Weinstock G."/>
            <person name="Sodergren E."/>
            <person name="Clifton S."/>
            <person name="Fulton L."/>
            <person name="Fulton B."/>
            <person name="Courtney L."/>
            <person name="Fronick C."/>
            <person name="Harrison M."/>
            <person name="Strong C."/>
            <person name="Farmer C."/>
            <person name="Delahaunty K."/>
            <person name="Markovic C."/>
            <person name="Hall O."/>
            <person name="Minx P."/>
            <person name="Tomlinson C."/>
            <person name="Mitreva M."/>
            <person name="Hou S."/>
            <person name="Chen J."/>
            <person name="Wollam A."/>
            <person name="Pepin K.H."/>
            <person name="Johnson M."/>
            <person name="Bhonagiri V."/>
            <person name="Zhang X."/>
            <person name="Suruliraj S."/>
            <person name="Warren W."/>
            <person name="Chinwalla A."/>
            <person name="Mardis E.R."/>
            <person name="Wilson R.K."/>
        </authorList>
    </citation>
    <scope>NUCLEOTIDE SEQUENCE [LARGE SCALE GENOMIC DNA]</scope>
    <source>
        <strain evidence="1 2">YIT 11841</strain>
    </source>
</reference>
<name>F3QV69_9BACT</name>
<dbReference type="Proteomes" id="UP000005546">
    <property type="component" value="Unassembled WGS sequence"/>
</dbReference>
<dbReference type="STRING" id="762982.HMPREF9442_02094"/>
<evidence type="ECO:0000313" key="2">
    <source>
        <dbReference type="Proteomes" id="UP000005546"/>
    </source>
</evidence>
<protein>
    <submittedName>
        <fullName evidence="1">Conserved domain protein</fullName>
    </submittedName>
</protein>
<dbReference type="RefSeq" id="WP_008627814.1">
    <property type="nucleotide sequence ID" value="NZ_GL883865.1"/>
</dbReference>
<proteinExistence type="predicted"/>
<dbReference type="HOGENOM" id="CLU_1093489_0_0_10"/>
<organism evidence="1 2">
    <name type="scientific">Paraprevotella xylaniphila YIT 11841</name>
    <dbReference type="NCBI Taxonomy" id="762982"/>
    <lineage>
        <taxon>Bacteria</taxon>
        <taxon>Pseudomonadati</taxon>
        <taxon>Bacteroidota</taxon>
        <taxon>Bacteroidia</taxon>
        <taxon>Bacteroidales</taxon>
        <taxon>Prevotellaceae</taxon>
        <taxon>Paraprevotella</taxon>
    </lineage>
</organism>
<dbReference type="AlphaFoldDB" id="F3QV69"/>
<accession>F3QV69</accession>
<keyword evidence="2" id="KW-1185">Reference proteome</keyword>
<evidence type="ECO:0000313" key="1">
    <source>
        <dbReference type="EMBL" id="EGG52650.1"/>
    </source>
</evidence>
<dbReference type="EMBL" id="AFBR01000065">
    <property type="protein sequence ID" value="EGG52650.1"/>
    <property type="molecule type" value="Genomic_DNA"/>
</dbReference>